<evidence type="ECO:0000259" key="3">
    <source>
        <dbReference type="PROSITE" id="PS51762"/>
    </source>
</evidence>
<dbReference type="InterPro" id="IPR050546">
    <property type="entry name" value="Glycosyl_Hydrlase_16"/>
</dbReference>
<dbReference type="PROSITE" id="PS51257">
    <property type="entry name" value="PROKAR_LIPOPROTEIN"/>
    <property type="match status" value="1"/>
</dbReference>
<dbReference type="PANTHER" id="PTHR10963:SF24">
    <property type="entry name" value="GLYCOSIDASE C21B10.07-RELATED"/>
    <property type="match status" value="1"/>
</dbReference>
<accession>A0ABP3X4U3</accession>
<dbReference type="PANTHER" id="PTHR10963">
    <property type="entry name" value="GLYCOSYL HYDROLASE-RELATED"/>
    <property type="match status" value="1"/>
</dbReference>
<name>A0ABP3X4U3_9ALTE</name>
<evidence type="ECO:0000313" key="5">
    <source>
        <dbReference type="Proteomes" id="UP001500359"/>
    </source>
</evidence>
<keyword evidence="5" id="KW-1185">Reference proteome</keyword>
<dbReference type="InterPro" id="IPR013320">
    <property type="entry name" value="ConA-like_dom_sf"/>
</dbReference>
<proteinExistence type="inferred from homology"/>
<evidence type="ECO:0000313" key="4">
    <source>
        <dbReference type="EMBL" id="GAA0859004.1"/>
    </source>
</evidence>
<evidence type="ECO:0000256" key="2">
    <source>
        <dbReference type="SAM" id="SignalP"/>
    </source>
</evidence>
<dbReference type="Proteomes" id="UP001500359">
    <property type="component" value="Unassembled WGS sequence"/>
</dbReference>
<dbReference type="EMBL" id="BAAAFD010000010">
    <property type="protein sequence ID" value="GAA0859004.1"/>
    <property type="molecule type" value="Genomic_DNA"/>
</dbReference>
<feature type="chain" id="PRO_5045159148" description="GH16 domain-containing protein" evidence="2">
    <location>
        <begin position="32"/>
        <end position="399"/>
    </location>
</feature>
<dbReference type="Pfam" id="PF26113">
    <property type="entry name" value="GH16_XgeA"/>
    <property type="match status" value="2"/>
</dbReference>
<dbReference type="RefSeq" id="WP_343861555.1">
    <property type="nucleotide sequence ID" value="NZ_BAAAFD010000010.1"/>
</dbReference>
<gene>
    <name evidence="4" type="ORF">GCM10009114_30780</name>
</gene>
<sequence>MKNAIGRSFPSAVLNQFKLTMVVLASLFVIACSVAQNTENELEVPSDEGIYVLDFEYGQATLTDFKRHFFTTFPHSDPTEGNVIYDRAQWSNDNMLSQAKNKPLQLFIKQTNDPLMFDSVRATSKAFYNVEGSANQLLFVFKGKLPSGNAIWPAWWLNGSYQNEWIYNGQSQATDGSLDAYSGVGNYYDTPSAVNSTDWPSAGEVDIIENINGQKVIHNTLHTCPQMYDSTWNNTNQITNCANGKSTDPNAGCTGTPYQVSEPAGTFAALWSQNSIEFFYWDMDQNVRQLGGPLSEKPDPEQWRATHRKNLVQLLPTEHVCIDDIHQPWQCKNCQASETKKLANLKMIFNITLCGKWAGAEFDDTASSLANCEAYIAKQGAELIDSQYIRIDYLAVRKL</sequence>
<feature type="signal peptide" evidence="2">
    <location>
        <begin position="1"/>
        <end position="31"/>
    </location>
</feature>
<reference evidence="5" key="1">
    <citation type="journal article" date="2019" name="Int. J. Syst. Evol. Microbiol.">
        <title>The Global Catalogue of Microorganisms (GCM) 10K type strain sequencing project: providing services to taxonomists for standard genome sequencing and annotation.</title>
        <authorList>
            <consortium name="The Broad Institute Genomics Platform"/>
            <consortium name="The Broad Institute Genome Sequencing Center for Infectious Disease"/>
            <person name="Wu L."/>
            <person name="Ma J."/>
        </authorList>
    </citation>
    <scope>NUCLEOTIDE SEQUENCE [LARGE SCALE GENOMIC DNA]</scope>
    <source>
        <strain evidence="5">JCM 15896</strain>
    </source>
</reference>
<organism evidence="4 5">
    <name type="scientific">Aliiglaciecola litoralis</name>
    <dbReference type="NCBI Taxonomy" id="582857"/>
    <lineage>
        <taxon>Bacteria</taxon>
        <taxon>Pseudomonadati</taxon>
        <taxon>Pseudomonadota</taxon>
        <taxon>Gammaproteobacteria</taxon>
        <taxon>Alteromonadales</taxon>
        <taxon>Alteromonadaceae</taxon>
        <taxon>Aliiglaciecola</taxon>
    </lineage>
</organism>
<dbReference type="Gene3D" id="2.60.120.200">
    <property type="match status" value="1"/>
</dbReference>
<dbReference type="SUPFAM" id="SSF49899">
    <property type="entry name" value="Concanavalin A-like lectins/glucanases"/>
    <property type="match status" value="1"/>
</dbReference>
<comment type="caution">
    <text evidence="4">The sequence shown here is derived from an EMBL/GenBank/DDBJ whole genome shotgun (WGS) entry which is preliminary data.</text>
</comment>
<evidence type="ECO:0000256" key="1">
    <source>
        <dbReference type="ARBA" id="ARBA00006865"/>
    </source>
</evidence>
<protein>
    <recommendedName>
        <fullName evidence="3">GH16 domain-containing protein</fullName>
    </recommendedName>
</protein>
<feature type="domain" description="GH16" evidence="3">
    <location>
        <begin position="37"/>
        <end position="366"/>
    </location>
</feature>
<dbReference type="InterPro" id="IPR000757">
    <property type="entry name" value="Beta-glucanase-like"/>
</dbReference>
<comment type="similarity">
    <text evidence="1">Belongs to the glycosyl hydrolase 16 family.</text>
</comment>
<dbReference type="PROSITE" id="PS51762">
    <property type="entry name" value="GH16_2"/>
    <property type="match status" value="1"/>
</dbReference>
<keyword evidence="2" id="KW-0732">Signal</keyword>